<dbReference type="GO" id="GO:0005737">
    <property type="term" value="C:cytoplasm"/>
    <property type="evidence" value="ECO:0007669"/>
    <property type="project" value="UniProtKB-SubCell"/>
</dbReference>
<keyword evidence="3 13" id="KW-0540">Nuclease</keyword>
<feature type="active site" evidence="13">
    <location>
        <position position="67"/>
    </location>
</feature>
<keyword evidence="5 13" id="KW-0255">Endonuclease</keyword>
<dbReference type="Proteomes" id="UP000474718">
    <property type="component" value="Unassembled WGS sequence"/>
</dbReference>
<comment type="similarity">
    <text evidence="1 13">Belongs to the RuvC family.</text>
</comment>
<comment type="subcellular location">
    <subcellularLocation>
        <location evidence="13">Cytoplasm</location>
    </subcellularLocation>
</comment>
<keyword evidence="7 13" id="KW-0378">Hydrolase</keyword>
<dbReference type="PRINTS" id="PR00696">
    <property type="entry name" value="RSOLVASERUVC"/>
</dbReference>
<evidence type="ECO:0000256" key="8">
    <source>
        <dbReference type="ARBA" id="ARBA00022842"/>
    </source>
</evidence>
<comment type="catalytic activity">
    <reaction evidence="12 13">
        <text>Endonucleolytic cleavage at a junction such as a reciprocal single-stranded crossover between two homologous DNA duplexes (Holliday junction).</text>
        <dbReference type="EC" id="3.1.21.10"/>
    </reaction>
</comment>
<evidence type="ECO:0000256" key="10">
    <source>
        <dbReference type="ARBA" id="ARBA00023172"/>
    </source>
</evidence>
<keyword evidence="9 13" id="KW-0238">DNA-binding</keyword>
<keyword evidence="6 13" id="KW-0227">DNA damage</keyword>
<dbReference type="NCBIfam" id="NF000711">
    <property type="entry name" value="PRK00039.2-1"/>
    <property type="match status" value="1"/>
</dbReference>
<evidence type="ECO:0000256" key="6">
    <source>
        <dbReference type="ARBA" id="ARBA00022763"/>
    </source>
</evidence>
<dbReference type="HAMAP" id="MF_00034">
    <property type="entry name" value="RuvC"/>
    <property type="match status" value="1"/>
</dbReference>
<keyword evidence="8 13" id="KW-0460">Magnesium</keyword>
<dbReference type="GO" id="GO:0003677">
    <property type="term" value="F:DNA binding"/>
    <property type="evidence" value="ECO:0007669"/>
    <property type="project" value="UniProtKB-KW"/>
</dbReference>
<feature type="binding site" evidence="13">
    <location>
        <position position="140"/>
    </location>
    <ligand>
        <name>Mg(2+)</name>
        <dbReference type="ChEBI" id="CHEBI:18420"/>
        <label>1</label>
    </ligand>
</feature>
<dbReference type="Proteomes" id="UP001205063">
    <property type="component" value="Unassembled WGS sequence"/>
</dbReference>
<dbReference type="RefSeq" id="WP_021661278.1">
    <property type="nucleotide sequence ID" value="NZ_FQVY01000004.1"/>
</dbReference>
<comment type="cofactor">
    <cofactor evidence="13">
        <name>Mg(2+)</name>
        <dbReference type="ChEBI" id="CHEBI:18420"/>
    </cofactor>
    <text evidence="13">Binds 2 Mg(2+) ion per subunit.</text>
</comment>
<keyword evidence="10 13" id="KW-0233">DNA recombination</keyword>
<comment type="function">
    <text evidence="13">The RuvA-RuvB-RuvC complex processes Holliday junction (HJ) DNA during genetic recombination and DNA repair. Endonuclease that resolves HJ intermediates. Cleaves cruciform DNA by making single-stranded nicks across the HJ at symmetrical positions within the homologous arms, yielding a 5'-phosphate and a 3'-hydroxyl group; requires a central core of homology in the junction. The consensus cleavage sequence is 5'-(A/T)TT(C/G)-3'. Cleavage occurs on the 3'-side of the TT dinucleotide at the point of strand exchange. HJ branch migration catalyzed by RuvA-RuvB allows RuvC to scan DNA until it finds its consensus sequence, where it cleaves and resolves the cruciform DNA.</text>
</comment>
<reference evidence="17" key="1">
    <citation type="submission" date="2016-11" db="EMBL/GenBank/DDBJ databases">
        <authorList>
            <person name="Varghese N."/>
            <person name="Submissions S."/>
        </authorList>
    </citation>
    <scope>NUCLEOTIDE SEQUENCE</scope>
    <source>
        <strain evidence="17">DSM 4029</strain>
    </source>
</reference>
<dbReference type="FunFam" id="3.30.420.10:FF:000002">
    <property type="entry name" value="Crossover junction endodeoxyribonuclease RuvC"/>
    <property type="match status" value="1"/>
</dbReference>
<dbReference type="EMBL" id="WWVX01000005">
    <property type="protein sequence ID" value="MZL69835.1"/>
    <property type="molecule type" value="Genomic_DNA"/>
</dbReference>
<evidence type="ECO:0000256" key="5">
    <source>
        <dbReference type="ARBA" id="ARBA00022759"/>
    </source>
</evidence>
<dbReference type="PANTHER" id="PTHR30194:SF3">
    <property type="entry name" value="CROSSOVER JUNCTION ENDODEOXYRIBONUCLEASE RUVC"/>
    <property type="match status" value="1"/>
</dbReference>
<reference evidence="16 19" key="3">
    <citation type="journal article" date="2019" name="Nat. Med.">
        <title>A library of human gut bacterial isolates paired with longitudinal multiomics data enables mechanistic microbiome research.</title>
        <authorList>
            <person name="Poyet M."/>
            <person name="Groussin M."/>
            <person name="Gibbons S.M."/>
            <person name="Avila-Pacheco J."/>
            <person name="Jiang X."/>
            <person name="Kearney S.M."/>
            <person name="Perrotta A.R."/>
            <person name="Berdy B."/>
            <person name="Zhao S."/>
            <person name="Lieberman T.D."/>
            <person name="Swanson P.K."/>
            <person name="Smith M."/>
            <person name="Roesemann S."/>
            <person name="Alexander J.E."/>
            <person name="Rich S.A."/>
            <person name="Livny J."/>
            <person name="Vlamakis H."/>
            <person name="Clish C."/>
            <person name="Bullock K."/>
            <person name="Deik A."/>
            <person name="Scott J."/>
            <person name="Pierce K.A."/>
            <person name="Xavier R.J."/>
            <person name="Alm E.J."/>
        </authorList>
    </citation>
    <scope>NUCLEOTIDE SEQUENCE [LARGE SCALE GENOMIC DNA]</scope>
    <source>
        <strain evidence="16 19">BIOML-A2</strain>
    </source>
</reference>
<proteinExistence type="inferred from homology"/>
<keyword evidence="19" id="KW-1185">Reference proteome</keyword>
<dbReference type="GO" id="GO:0008821">
    <property type="term" value="F:crossover junction DNA endonuclease activity"/>
    <property type="evidence" value="ECO:0007669"/>
    <property type="project" value="UniProtKB-UniRule"/>
</dbReference>
<dbReference type="EC" id="3.1.21.10" evidence="13 14"/>
<evidence type="ECO:0000313" key="15">
    <source>
        <dbReference type="EMBL" id="MCQ4949862.1"/>
    </source>
</evidence>
<evidence type="ECO:0000256" key="11">
    <source>
        <dbReference type="ARBA" id="ARBA00023204"/>
    </source>
</evidence>
<dbReference type="InterPro" id="IPR002176">
    <property type="entry name" value="X-over_junc_endoDNase_RuvC"/>
</dbReference>
<feature type="active site" evidence="13">
    <location>
        <position position="7"/>
    </location>
</feature>
<dbReference type="InterPro" id="IPR020563">
    <property type="entry name" value="X-over_junc_endoDNase_Mg_BS"/>
</dbReference>
<dbReference type="GO" id="GO:0006281">
    <property type="term" value="P:DNA repair"/>
    <property type="evidence" value="ECO:0007669"/>
    <property type="project" value="UniProtKB-UniRule"/>
</dbReference>
<dbReference type="PROSITE" id="PS01321">
    <property type="entry name" value="RUVC"/>
    <property type="match status" value="1"/>
</dbReference>
<dbReference type="InterPro" id="IPR012337">
    <property type="entry name" value="RNaseH-like_sf"/>
</dbReference>
<evidence type="ECO:0000256" key="1">
    <source>
        <dbReference type="ARBA" id="ARBA00009518"/>
    </source>
</evidence>
<name>A0AAQ1MF74_9FIRM</name>
<feature type="active site" evidence="13">
    <location>
        <position position="140"/>
    </location>
</feature>
<dbReference type="EMBL" id="FQVY01000004">
    <property type="protein sequence ID" value="SHG48205.1"/>
    <property type="molecule type" value="Genomic_DNA"/>
</dbReference>
<dbReference type="GO" id="GO:0048476">
    <property type="term" value="C:Holliday junction resolvase complex"/>
    <property type="evidence" value="ECO:0007669"/>
    <property type="project" value="UniProtKB-UniRule"/>
</dbReference>
<dbReference type="GO" id="GO:0006310">
    <property type="term" value="P:DNA recombination"/>
    <property type="evidence" value="ECO:0007669"/>
    <property type="project" value="UniProtKB-UniRule"/>
</dbReference>
<dbReference type="Pfam" id="PF02075">
    <property type="entry name" value="RuvC"/>
    <property type="match status" value="1"/>
</dbReference>
<evidence type="ECO:0000256" key="3">
    <source>
        <dbReference type="ARBA" id="ARBA00022722"/>
    </source>
</evidence>
<evidence type="ECO:0000313" key="17">
    <source>
        <dbReference type="EMBL" id="SHG48205.1"/>
    </source>
</evidence>
<gene>
    <name evidence="13 15" type="primary">ruvC</name>
    <name evidence="16" type="ORF">GT747_08720</name>
    <name evidence="15" type="ORF">NE646_09340</name>
    <name evidence="17" type="ORF">SAMN05444424_2523</name>
</gene>
<dbReference type="EMBL" id="JANGAB010000004">
    <property type="protein sequence ID" value="MCQ4949862.1"/>
    <property type="molecule type" value="Genomic_DNA"/>
</dbReference>
<dbReference type="CDD" id="cd16962">
    <property type="entry name" value="RuvC"/>
    <property type="match status" value="1"/>
</dbReference>
<dbReference type="GO" id="GO:0000287">
    <property type="term" value="F:magnesium ion binding"/>
    <property type="evidence" value="ECO:0007669"/>
    <property type="project" value="UniProtKB-UniRule"/>
</dbReference>
<evidence type="ECO:0000256" key="13">
    <source>
        <dbReference type="HAMAP-Rule" id="MF_00034"/>
    </source>
</evidence>
<dbReference type="Proteomes" id="UP000184089">
    <property type="component" value="Unassembled WGS sequence"/>
</dbReference>
<organism evidence="17 18">
    <name type="scientific">Bittarella massiliensis</name>
    <name type="common">ex Durand et al. 2017</name>
    <dbReference type="NCBI Taxonomy" id="1720313"/>
    <lineage>
        <taxon>Bacteria</taxon>
        <taxon>Bacillati</taxon>
        <taxon>Bacillota</taxon>
        <taxon>Clostridia</taxon>
        <taxon>Eubacteriales</taxon>
        <taxon>Oscillospiraceae</taxon>
        <taxon>Bittarella (ex Durand et al. 2017)</taxon>
    </lineage>
</organism>
<dbReference type="NCBIfam" id="TIGR00228">
    <property type="entry name" value="ruvC"/>
    <property type="match status" value="1"/>
</dbReference>
<dbReference type="AlphaFoldDB" id="A0AAQ1MF74"/>
<evidence type="ECO:0000256" key="12">
    <source>
        <dbReference type="ARBA" id="ARBA00029354"/>
    </source>
</evidence>
<evidence type="ECO:0000256" key="4">
    <source>
        <dbReference type="ARBA" id="ARBA00022723"/>
    </source>
</evidence>
<dbReference type="PANTHER" id="PTHR30194">
    <property type="entry name" value="CROSSOVER JUNCTION ENDODEOXYRIBONUCLEASE RUVC"/>
    <property type="match status" value="1"/>
</dbReference>
<evidence type="ECO:0000256" key="2">
    <source>
        <dbReference type="ARBA" id="ARBA00022490"/>
    </source>
</evidence>
<reference evidence="15" key="4">
    <citation type="submission" date="2022-06" db="EMBL/GenBank/DDBJ databases">
        <title>Isolation of gut microbiota from human fecal samples.</title>
        <authorList>
            <person name="Pamer E.G."/>
            <person name="Barat B."/>
            <person name="Waligurski E."/>
            <person name="Medina S."/>
            <person name="Paddock L."/>
            <person name="Mostad J."/>
        </authorList>
    </citation>
    <scope>NUCLEOTIDE SEQUENCE</scope>
    <source>
        <strain evidence="15">DFI.7.96</strain>
    </source>
</reference>
<evidence type="ECO:0000313" key="18">
    <source>
        <dbReference type="Proteomes" id="UP000184089"/>
    </source>
</evidence>
<dbReference type="SUPFAM" id="SSF53098">
    <property type="entry name" value="Ribonuclease H-like"/>
    <property type="match status" value="1"/>
</dbReference>
<sequence length="169" mass="18322">MKILGIDPGYAIVGYGVVEYRANRFTTLDYGAILTPAHTPFGGRLCTIYEEMCRILDLHRPDCMSVEKLYFTNNKTTGIDVAQARGVVLLAAAQRGVPVAEYTPMQVKQAVVGYGKAVKSQVMEMTRVLLNLKAVPKPDDTADALAVAICHAHSSGSLLQAAIARQGRR</sequence>
<reference evidence="18" key="2">
    <citation type="submission" date="2016-11" db="EMBL/GenBank/DDBJ databases">
        <authorList>
            <person name="Jaros S."/>
            <person name="Januszkiewicz K."/>
            <person name="Wedrychowicz H."/>
        </authorList>
    </citation>
    <scope>NUCLEOTIDE SEQUENCE [LARGE SCALE GENOMIC DNA]</scope>
    <source>
        <strain evidence="18">DSM 4029</strain>
    </source>
</reference>
<dbReference type="InterPro" id="IPR036397">
    <property type="entry name" value="RNaseH_sf"/>
</dbReference>
<accession>A0AAQ1MF74</accession>
<keyword evidence="4 13" id="KW-0479">Metal-binding</keyword>
<keyword evidence="11 13" id="KW-0234">DNA repair</keyword>
<evidence type="ECO:0000256" key="14">
    <source>
        <dbReference type="NCBIfam" id="TIGR00228"/>
    </source>
</evidence>
<evidence type="ECO:0000256" key="9">
    <source>
        <dbReference type="ARBA" id="ARBA00023125"/>
    </source>
</evidence>
<comment type="subunit">
    <text evidence="13">Homodimer which binds Holliday junction (HJ) DNA. The HJ becomes 2-fold symmetrical on binding to RuvC with unstacked arms; it has a different conformation from HJ DNA in complex with RuvA. In the full resolvosome a probable DNA-RuvA(4)-RuvB(12)-RuvC(2) complex forms which resolves the HJ.</text>
</comment>
<evidence type="ECO:0000313" key="19">
    <source>
        <dbReference type="Proteomes" id="UP000474718"/>
    </source>
</evidence>
<comment type="caution">
    <text evidence="17">The sequence shown here is derived from an EMBL/GenBank/DDBJ whole genome shotgun (WGS) entry which is preliminary data.</text>
</comment>
<dbReference type="Gene3D" id="3.30.420.10">
    <property type="entry name" value="Ribonuclease H-like superfamily/Ribonuclease H"/>
    <property type="match status" value="1"/>
</dbReference>
<protein>
    <recommendedName>
        <fullName evidence="13 14">Crossover junction endodeoxyribonuclease RuvC</fullName>
        <ecNumber evidence="13 14">3.1.21.10</ecNumber>
    </recommendedName>
    <alternativeName>
        <fullName evidence="13">Holliday junction nuclease RuvC</fullName>
    </alternativeName>
    <alternativeName>
        <fullName evidence="13">Holliday junction resolvase RuvC</fullName>
    </alternativeName>
</protein>
<evidence type="ECO:0000256" key="7">
    <source>
        <dbReference type="ARBA" id="ARBA00022801"/>
    </source>
</evidence>
<feature type="binding site" evidence="13">
    <location>
        <position position="7"/>
    </location>
    <ligand>
        <name>Mg(2+)</name>
        <dbReference type="ChEBI" id="CHEBI:18420"/>
        <label>1</label>
    </ligand>
</feature>
<evidence type="ECO:0000313" key="16">
    <source>
        <dbReference type="EMBL" id="MZL69835.1"/>
    </source>
</evidence>
<keyword evidence="2 13" id="KW-0963">Cytoplasm</keyword>
<feature type="binding site" evidence="13">
    <location>
        <position position="67"/>
    </location>
    <ligand>
        <name>Mg(2+)</name>
        <dbReference type="ChEBI" id="CHEBI:18420"/>
        <label>2</label>
    </ligand>
</feature>